<proteinExistence type="predicted"/>
<evidence type="ECO:0000256" key="1">
    <source>
        <dbReference type="ARBA" id="ARBA00022679"/>
    </source>
</evidence>
<dbReference type="Gene3D" id="3.40.630.30">
    <property type="match status" value="1"/>
</dbReference>
<dbReference type="AlphaFoldDB" id="B3SZY3"/>
<reference evidence="4" key="1">
    <citation type="journal article" date="2008" name="ISME J.">
        <title>Genomic patterns of recombination, clonal divergence and environment in marine microbial populations.</title>
        <authorList>
            <person name="Konstantinidis K.T."/>
            <person name="Delong E.F."/>
        </authorList>
    </citation>
    <scope>NUCLEOTIDE SEQUENCE</scope>
</reference>
<organism evidence="4">
    <name type="scientific">uncultured marine microorganism HF4000_001A02</name>
    <dbReference type="NCBI Taxonomy" id="455501"/>
    <lineage>
        <taxon>unclassified sequences</taxon>
        <taxon>environmental samples</taxon>
    </lineage>
</organism>
<gene>
    <name evidence="4" type="ORF">ALOHA_HF4000001A02ctg1g17</name>
</gene>
<dbReference type="InterPro" id="IPR000182">
    <property type="entry name" value="GNAT_dom"/>
</dbReference>
<dbReference type="InterPro" id="IPR050832">
    <property type="entry name" value="Bact_Acetyltransf"/>
</dbReference>
<dbReference type="PANTHER" id="PTHR43877">
    <property type="entry name" value="AMINOALKYLPHOSPHONATE N-ACETYLTRANSFERASE-RELATED-RELATED"/>
    <property type="match status" value="1"/>
</dbReference>
<evidence type="ECO:0000259" key="3">
    <source>
        <dbReference type="PROSITE" id="PS51186"/>
    </source>
</evidence>
<dbReference type="SUPFAM" id="SSF55729">
    <property type="entry name" value="Acyl-CoA N-acyltransferases (Nat)"/>
    <property type="match status" value="1"/>
</dbReference>
<dbReference type="PROSITE" id="PS51186">
    <property type="entry name" value="GNAT"/>
    <property type="match status" value="1"/>
</dbReference>
<keyword evidence="1 4" id="KW-0808">Transferase</keyword>
<name>B3SZY3_9ZZZZ</name>
<evidence type="ECO:0000313" key="4">
    <source>
        <dbReference type="EMBL" id="ABZ05892.1"/>
    </source>
</evidence>
<dbReference type="GO" id="GO:0016747">
    <property type="term" value="F:acyltransferase activity, transferring groups other than amino-acyl groups"/>
    <property type="evidence" value="ECO:0007669"/>
    <property type="project" value="InterPro"/>
</dbReference>
<dbReference type="EMBL" id="EU016560">
    <property type="protein sequence ID" value="ABZ05892.1"/>
    <property type="molecule type" value="Genomic_DNA"/>
</dbReference>
<dbReference type="InterPro" id="IPR016181">
    <property type="entry name" value="Acyl_CoA_acyltransferase"/>
</dbReference>
<feature type="domain" description="N-acetyltransferase" evidence="3">
    <location>
        <begin position="3"/>
        <end position="174"/>
    </location>
</feature>
<dbReference type="PANTHER" id="PTHR43877:SF1">
    <property type="entry name" value="ACETYLTRANSFERASE"/>
    <property type="match status" value="1"/>
</dbReference>
<keyword evidence="2" id="KW-0012">Acyltransferase</keyword>
<evidence type="ECO:0000256" key="2">
    <source>
        <dbReference type="ARBA" id="ARBA00023315"/>
    </source>
</evidence>
<dbReference type="CDD" id="cd04301">
    <property type="entry name" value="NAT_SF"/>
    <property type="match status" value="1"/>
</dbReference>
<protein>
    <submittedName>
        <fullName evidence="4">Putative acetyltransferase (GNAT) family protein</fullName>
    </submittedName>
</protein>
<sequence>MEYLIELANQTHINEISKLIKLSARKLCITDYTPKQIENALRGAWGLDNQLIEDETYYLILGNDEIIGCGGWSFRKTLFGSSTRKDRDSERLDPISDAARIRAFFIHPNYVRKGLGKKLLIHCEKQAWDSGFTKLELGSTLPGVHLYKNQGYVIGKPYEFESSPDIFVMIIPMEKTLLSRPV</sequence>
<accession>B3SZY3</accession>
<dbReference type="Pfam" id="PF00583">
    <property type="entry name" value="Acetyltransf_1"/>
    <property type="match status" value="1"/>
</dbReference>